<proteinExistence type="predicted"/>
<evidence type="ECO:0000256" key="1">
    <source>
        <dbReference type="SAM" id="MobiDB-lite"/>
    </source>
</evidence>
<feature type="region of interest" description="Disordered" evidence="1">
    <location>
        <begin position="295"/>
        <end position="315"/>
    </location>
</feature>
<dbReference type="OrthoDB" id="549430at2759"/>
<protein>
    <submittedName>
        <fullName evidence="2">Uncharacterized protein</fullName>
    </submittedName>
</protein>
<dbReference type="RefSeq" id="XP_002954419.1">
    <property type="nucleotide sequence ID" value="XM_002954373.1"/>
</dbReference>
<accession>D8U6U0</accession>
<dbReference type="InParanoid" id="D8U6U0"/>
<gene>
    <name evidence="2" type="ORF">VOLCADRAFT_95180</name>
</gene>
<reference evidence="2 3" key="1">
    <citation type="journal article" date="2010" name="Science">
        <title>Genomic analysis of organismal complexity in the multicellular green alga Volvox carteri.</title>
        <authorList>
            <person name="Prochnik S.E."/>
            <person name="Umen J."/>
            <person name="Nedelcu A.M."/>
            <person name="Hallmann A."/>
            <person name="Miller S.M."/>
            <person name="Nishii I."/>
            <person name="Ferris P."/>
            <person name="Kuo A."/>
            <person name="Mitros T."/>
            <person name="Fritz-Laylin L.K."/>
            <person name="Hellsten U."/>
            <person name="Chapman J."/>
            <person name="Simakov O."/>
            <person name="Rensing S.A."/>
            <person name="Terry A."/>
            <person name="Pangilinan J."/>
            <person name="Kapitonov V."/>
            <person name="Jurka J."/>
            <person name="Salamov A."/>
            <person name="Shapiro H."/>
            <person name="Schmutz J."/>
            <person name="Grimwood J."/>
            <person name="Lindquist E."/>
            <person name="Lucas S."/>
            <person name="Grigoriev I.V."/>
            <person name="Schmitt R."/>
            <person name="Kirk D."/>
            <person name="Rokhsar D.S."/>
        </authorList>
    </citation>
    <scope>NUCLEOTIDE SEQUENCE [LARGE SCALE GENOMIC DNA]</scope>
    <source>
        <strain evidence="3">f. Nagariensis / Eve</strain>
    </source>
</reference>
<feature type="compositionally biased region" description="Polar residues" evidence="1">
    <location>
        <begin position="155"/>
        <end position="171"/>
    </location>
</feature>
<evidence type="ECO:0000313" key="2">
    <source>
        <dbReference type="EMBL" id="EFJ44569.1"/>
    </source>
</evidence>
<dbReference type="Proteomes" id="UP000001058">
    <property type="component" value="Unassembled WGS sequence"/>
</dbReference>
<organism evidence="3">
    <name type="scientific">Volvox carteri f. nagariensis</name>
    <dbReference type="NCBI Taxonomy" id="3068"/>
    <lineage>
        <taxon>Eukaryota</taxon>
        <taxon>Viridiplantae</taxon>
        <taxon>Chlorophyta</taxon>
        <taxon>core chlorophytes</taxon>
        <taxon>Chlorophyceae</taxon>
        <taxon>CS clade</taxon>
        <taxon>Chlamydomonadales</taxon>
        <taxon>Volvocaceae</taxon>
        <taxon>Volvox</taxon>
    </lineage>
</organism>
<sequence length="315" mass="34835">MQKLDAEGRIDFDSATPNQFLHIDYVWTKGPGRMFGVLVCKRAHGSWEGADDGEGTSAFVVLKAFSGQMTNYWHVPGWVGPIATVINATPLYQDYRALTEAHSARLASLDAALQQHNDHNRHNRHNYQQPRQRRQERDQRNLRRRERQSPGGIRQGSQNTTRNSHRGTNSGVEPEAEAEAFLLRQRQLLRARRRALSLELLGRIQNSYSLRNFAGDCCAPKLIWAAVQEGLTPVGLVEFWYGSPPNTATSQGTTRARHDSGTEAAASTRVHGEMYGMCDKCEVILGSMLCGFTTSDVAPPPPPPSSSSSSSSSSS</sequence>
<name>D8U6U0_VOLCA</name>
<feature type="compositionally biased region" description="Low complexity" evidence="1">
    <location>
        <begin position="306"/>
        <end position="315"/>
    </location>
</feature>
<keyword evidence="3" id="KW-1185">Reference proteome</keyword>
<dbReference type="eggNOG" id="ENOG502S77H">
    <property type="taxonomic scope" value="Eukaryota"/>
</dbReference>
<feature type="region of interest" description="Disordered" evidence="1">
    <location>
        <begin position="116"/>
        <end position="174"/>
    </location>
</feature>
<dbReference type="GeneID" id="9624419"/>
<dbReference type="KEGG" id="vcn:VOLCADRAFT_95180"/>
<dbReference type="EMBL" id="GL378363">
    <property type="protein sequence ID" value="EFJ44569.1"/>
    <property type="molecule type" value="Genomic_DNA"/>
</dbReference>
<evidence type="ECO:0000313" key="3">
    <source>
        <dbReference type="Proteomes" id="UP000001058"/>
    </source>
</evidence>
<dbReference type="AlphaFoldDB" id="D8U6U0"/>